<protein>
    <submittedName>
        <fullName evidence="6">Alpha-amylase</fullName>
    </submittedName>
</protein>
<feature type="domain" description="Glycosyl hydrolase family 13 catalytic" evidence="5">
    <location>
        <begin position="60"/>
        <end position="333"/>
    </location>
</feature>
<organism evidence="6 7">
    <name type="scientific">Bacillus clarus</name>
    <dbReference type="NCBI Taxonomy" id="2338372"/>
    <lineage>
        <taxon>Bacteria</taxon>
        <taxon>Bacillati</taxon>
        <taxon>Bacillota</taxon>
        <taxon>Bacilli</taxon>
        <taxon>Bacillales</taxon>
        <taxon>Bacillaceae</taxon>
        <taxon>Bacillus</taxon>
        <taxon>Bacillus cereus group</taxon>
    </lineage>
</organism>
<evidence type="ECO:0000259" key="5">
    <source>
        <dbReference type="SMART" id="SM00642"/>
    </source>
</evidence>
<comment type="caution">
    <text evidence="6">The sequence shown here is derived from an EMBL/GenBank/DDBJ whole genome shotgun (WGS) entry which is preliminary data.</text>
</comment>
<dbReference type="Pfam" id="PF00128">
    <property type="entry name" value="Alpha-amylase"/>
    <property type="match status" value="2"/>
</dbReference>
<sequence>MRFVLIIGIIFLQLKSWGMHVKKIWTRELFICFCLAVVLFVPIHTFAEEKREWQDEVIYSIMIDRFNNGDPKNDKQLDVGNLEAYQGGDIQGIIKRLDYIKEMGFTALMLSPLFESKNYDGYDATHLQKVNEHFGSLQDVKQLVKKAHQKGMKVVFQFPFGENEQELIDSMKWWIKEVDLDGSYVIHSEKKPRVFWDEVQKELQPIKKDFRLMTDESSKNDEYYKEIVEVFSKADTSLKRLHVVSEKKGLSNTFLDNQETKRFARIAKENMYYPPSRLKLALTYLYTSPGVPSFYYGTEIALDGGDVPDNRRLMDFRTDEKFMQHITKLGELRQNRTSLRRGTFELLYEKGGMSVLKRKYNNEITLVAINNTKETQKIPIHASVIGEKQELRGLLEDEIIREENGKFYLVLKREEANVYKVGKETGINWVFVSLLVGINILFIAFLIAVKKKKSSE</sequence>
<keyword evidence="4" id="KW-0472">Membrane</keyword>
<keyword evidence="7" id="KW-1185">Reference proteome</keyword>
<dbReference type="InterPro" id="IPR006047">
    <property type="entry name" value="GH13_cat_dom"/>
</dbReference>
<dbReference type="SUPFAM" id="SSF51445">
    <property type="entry name" value="(Trans)glycosidases"/>
    <property type="match status" value="1"/>
</dbReference>
<dbReference type="Proteomes" id="UP000264294">
    <property type="component" value="Unassembled WGS sequence"/>
</dbReference>
<comment type="cofactor">
    <cofactor evidence="1">
        <name>Ca(2+)</name>
        <dbReference type="ChEBI" id="CHEBI:29108"/>
    </cofactor>
</comment>
<gene>
    <name evidence="6" type="ORF">D0U04_21100</name>
</gene>
<dbReference type="InterPro" id="IPR054174">
    <property type="entry name" value="Alpha-amylase-like_C"/>
</dbReference>
<feature type="transmembrane region" description="Helical" evidence="4">
    <location>
        <begin position="429"/>
        <end position="449"/>
    </location>
</feature>
<keyword evidence="4" id="KW-1133">Transmembrane helix</keyword>
<dbReference type="RefSeq" id="WP_042982438.1">
    <property type="nucleotide sequence ID" value="NZ_JMQC01000008.1"/>
</dbReference>
<dbReference type="PANTHER" id="PTHR10357">
    <property type="entry name" value="ALPHA-AMYLASE FAMILY MEMBER"/>
    <property type="match status" value="1"/>
</dbReference>
<keyword evidence="3" id="KW-0732">Signal</keyword>
<accession>A0ABX9KR28</accession>
<evidence type="ECO:0000256" key="2">
    <source>
        <dbReference type="ARBA" id="ARBA00022723"/>
    </source>
</evidence>
<evidence type="ECO:0000313" key="7">
    <source>
        <dbReference type="Proteomes" id="UP000264294"/>
    </source>
</evidence>
<dbReference type="Pfam" id="PF22026">
    <property type="entry name" value="Alpha-amylase_C_2"/>
    <property type="match status" value="1"/>
</dbReference>
<dbReference type="Gene3D" id="2.60.40.1180">
    <property type="entry name" value="Golgi alpha-mannosidase II"/>
    <property type="match status" value="1"/>
</dbReference>
<dbReference type="EMBL" id="QVOD01000032">
    <property type="protein sequence ID" value="RFT64864.1"/>
    <property type="molecule type" value="Genomic_DNA"/>
</dbReference>
<evidence type="ECO:0000256" key="3">
    <source>
        <dbReference type="ARBA" id="ARBA00022729"/>
    </source>
</evidence>
<dbReference type="PANTHER" id="PTHR10357:SF215">
    <property type="entry name" value="ALPHA-AMYLASE 1"/>
    <property type="match status" value="1"/>
</dbReference>
<dbReference type="Gene3D" id="3.20.20.80">
    <property type="entry name" value="Glycosidases"/>
    <property type="match status" value="2"/>
</dbReference>
<evidence type="ECO:0000256" key="4">
    <source>
        <dbReference type="SAM" id="Phobius"/>
    </source>
</evidence>
<dbReference type="SUPFAM" id="SSF51011">
    <property type="entry name" value="Glycosyl hydrolase domain"/>
    <property type="match status" value="1"/>
</dbReference>
<evidence type="ECO:0000313" key="6">
    <source>
        <dbReference type="EMBL" id="RFT64864.1"/>
    </source>
</evidence>
<name>A0ABX9KR28_9BACI</name>
<dbReference type="InterPro" id="IPR013780">
    <property type="entry name" value="Glyco_hydro_b"/>
</dbReference>
<dbReference type="InterPro" id="IPR017853">
    <property type="entry name" value="GH"/>
</dbReference>
<keyword evidence="4" id="KW-0812">Transmembrane</keyword>
<evidence type="ECO:0000256" key="1">
    <source>
        <dbReference type="ARBA" id="ARBA00001913"/>
    </source>
</evidence>
<dbReference type="SMART" id="SM00642">
    <property type="entry name" value="Aamy"/>
    <property type="match status" value="1"/>
</dbReference>
<reference evidence="6 7" key="1">
    <citation type="submission" date="2018-08" db="EMBL/GenBank/DDBJ databases">
        <title>Bacillus clarus sp. nov. strain PS00077A.</title>
        <authorList>
            <person name="Mendez Acevedo M."/>
            <person name="Carroll L."/>
            <person name="Mukherjee M."/>
            <person name="Wiedmann M."/>
            <person name="Kovac J."/>
        </authorList>
    </citation>
    <scope>NUCLEOTIDE SEQUENCE [LARGE SCALE GENOMIC DNA]</scope>
    <source>
        <strain evidence="6 7">PS00077A</strain>
    </source>
</reference>
<proteinExistence type="predicted"/>
<keyword evidence="2" id="KW-0479">Metal-binding</keyword>